<evidence type="ECO:0000313" key="2">
    <source>
        <dbReference type="EMBL" id="GIY67589.1"/>
    </source>
</evidence>
<dbReference type="Proteomes" id="UP001054945">
    <property type="component" value="Unassembled WGS sequence"/>
</dbReference>
<dbReference type="EMBL" id="BPLR01014257">
    <property type="protein sequence ID" value="GIY67589.1"/>
    <property type="molecule type" value="Genomic_DNA"/>
</dbReference>
<keyword evidence="1" id="KW-0472">Membrane</keyword>
<dbReference type="AlphaFoldDB" id="A0AAV4VCL2"/>
<keyword evidence="3" id="KW-1185">Reference proteome</keyword>
<sequence>MEILHGDFESQDGTYVEYFLCISRVHYFDMELWHWPIASRFYDVFLSISMVFSRTGMVSLTGIWFLLVLGL</sequence>
<name>A0AAV4VCL2_CAEEX</name>
<feature type="transmembrane region" description="Helical" evidence="1">
    <location>
        <begin position="44"/>
        <end position="69"/>
    </location>
</feature>
<reference evidence="2 3" key="1">
    <citation type="submission" date="2021-06" db="EMBL/GenBank/DDBJ databases">
        <title>Caerostris extrusa draft genome.</title>
        <authorList>
            <person name="Kono N."/>
            <person name="Arakawa K."/>
        </authorList>
    </citation>
    <scope>NUCLEOTIDE SEQUENCE [LARGE SCALE GENOMIC DNA]</scope>
</reference>
<proteinExistence type="predicted"/>
<keyword evidence="1" id="KW-1133">Transmembrane helix</keyword>
<evidence type="ECO:0000313" key="3">
    <source>
        <dbReference type="Proteomes" id="UP001054945"/>
    </source>
</evidence>
<accession>A0AAV4VCL2</accession>
<protein>
    <submittedName>
        <fullName evidence="2">Uncharacterized protein</fullName>
    </submittedName>
</protein>
<organism evidence="2 3">
    <name type="scientific">Caerostris extrusa</name>
    <name type="common">Bark spider</name>
    <name type="synonym">Caerostris bankana</name>
    <dbReference type="NCBI Taxonomy" id="172846"/>
    <lineage>
        <taxon>Eukaryota</taxon>
        <taxon>Metazoa</taxon>
        <taxon>Ecdysozoa</taxon>
        <taxon>Arthropoda</taxon>
        <taxon>Chelicerata</taxon>
        <taxon>Arachnida</taxon>
        <taxon>Araneae</taxon>
        <taxon>Araneomorphae</taxon>
        <taxon>Entelegynae</taxon>
        <taxon>Araneoidea</taxon>
        <taxon>Araneidae</taxon>
        <taxon>Caerostris</taxon>
    </lineage>
</organism>
<keyword evidence="1" id="KW-0812">Transmembrane</keyword>
<gene>
    <name evidence="2" type="ORF">CEXT_781841</name>
</gene>
<comment type="caution">
    <text evidence="2">The sequence shown here is derived from an EMBL/GenBank/DDBJ whole genome shotgun (WGS) entry which is preliminary data.</text>
</comment>
<evidence type="ECO:0000256" key="1">
    <source>
        <dbReference type="SAM" id="Phobius"/>
    </source>
</evidence>